<dbReference type="EMBL" id="CCKQ01007459">
    <property type="protein sequence ID" value="CDW78831.1"/>
    <property type="molecule type" value="Genomic_DNA"/>
</dbReference>
<feature type="compositionally biased region" description="Polar residues" evidence="6">
    <location>
        <begin position="12"/>
        <end position="21"/>
    </location>
</feature>
<feature type="transmembrane region" description="Helical" evidence="7">
    <location>
        <begin position="1464"/>
        <end position="1481"/>
    </location>
</feature>
<dbReference type="OrthoDB" id="47802at2759"/>
<keyword evidence="3" id="KW-0677">Repeat</keyword>
<organism evidence="9 10">
    <name type="scientific">Stylonychia lemnae</name>
    <name type="common">Ciliate</name>
    <dbReference type="NCBI Taxonomy" id="5949"/>
    <lineage>
        <taxon>Eukaryota</taxon>
        <taxon>Sar</taxon>
        <taxon>Alveolata</taxon>
        <taxon>Ciliophora</taxon>
        <taxon>Intramacronucleata</taxon>
        <taxon>Spirotrichea</taxon>
        <taxon>Stichotrichia</taxon>
        <taxon>Sporadotrichida</taxon>
        <taxon>Oxytrichidae</taxon>
        <taxon>Stylonychinae</taxon>
        <taxon>Stylonychia</taxon>
    </lineage>
</organism>
<dbReference type="PANTHER" id="PTHR10582:SF2">
    <property type="entry name" value="INACTIVE"/>
    <property type="match status" value="1"/>
</dbReference>
<dbReference type="InParanoid" id="A0A078AAD2"/>
<evidence type="ECO:0000256" key="7">
    <source>
        <dbReference type="SAM" id="Phobius"/>
    </source>
</evidence>
<name>A0A078AAD2_STYLE</name>
<feature type="compositionally biased region" description="Basic and acidic residues" evidence="6">
    <location>
        <begin position="591"/>
        <end position="604"/>
    </location>
</feature>
<evidence type="ECO:0000256" key="4">
    <source>
        <dbReference type="ARBA" id="ARBA00022989"/>
    </source>
</evidence>
<feature type="region of interest" description="Disordered" evidence="6">
    <location>
        <begin position="1"/>
        <end position="29"/>
    </location>
</feature>
<keyword evidence="5 7" id="KW-0472">Membrane</keyword>
<feature type="transmembrane region" description="Helical" evidence="7">
    <location>
        <begin position="1398"/>
        <end position="1419"/>
    </location>
</feature>
<sequence length="1745" mass="206267">MYNKLNTEDQDTAITQNSQAHKGSGEFKGIKEQSQLQKINEMKTSKQFLEECTYYIGLTDLYQFHSSCYNNETMPYCPVLVKIVHEEIRKTYNNAQYLLQVWKRGGKKVYERALQDQVRIWSISYKQFIYQPAAGDVDSDYIHIVDFSDDQKVHLVRNTFSDQTYKFLTYSNSAIYIANNFTIKYIAVDLEKSDGRIEVDPEDILEIKLENEHGNNQTPCKLLAMLSHRFIDKNGKQMPHPSIITCIESVQSIVDYSFLTVKKSQSLNSNQKYEYELSQYREIIQQKNYTKPDRILKFEAVIAAKNQFVVAVAQKESGKFDIYYNAFRVSQCEEATVNNVELTFDTLYLDMKQDPFMTDKERAQGKRERVRAIHYHWENKMNFQNSEYDEHFTMKNIFFQKIKNYCKLFNSFNLLGTVLGIAHGKMISIFSILSQVWISHFRYDSEIVALFRSAFGSTPQITILLADNSLKVIYSDRRLAQARTDDQEVWVEDKNKHLDLPKGKISHQAFDFEDNKWVLFLIKVEKHEKKLIALTDNKLYDVTDQIHKFGSKTNIFFLYSVCEFTEFVMQYGKKVKVYEILMEEDIPMEERKRREHAKLEIKEDQDQDDDDKHKHKHHHQEEVKVYEFKPVIHLKQKFKIPEIQHQCGAGVKFRLHKAHEDEEEGTHVHKEHLYLIIGDYHNFYKIDLETGECKVFENQNTVGMYFSDNNYLYTLSHRSDAKRAGFRLYDIENVIEQNKDYSYTLSTDVQVGCQGYIDFSPATQRIVFQSNYEKIEVVPVLHRNTINFIGMRPRNYFLATKVIDGYLYALSIKGKLYSWDMITGKMVDTNAPVYKNLADYEVYQWDKDKKIDQVYQKEWYHRILLKKKTPVPNFDEKAYYQNARDHAIKGQTSYIDMQGKQFFEFKLIEIISGKEVKEHFTFVHPFYNNIQQFIYFSNDLTYMYERLKYDRQFLYIRKDDYNGQVVWMFKHRFNEVPNDLLHITQYPFIFSPGFTKYIDIDNSHTHFIIRDTLNNEEKICDIPLQLMSSQGEELVDVAKRFKWVDEETILVINNEGIERLVDVSNNFQEIQFNAIPLYSDELAKQSHYILDSPSFGESDTFVRLQRKYQQYKSAYYLQNKRDVDGKISSYHLYQSLFSIDYRIENCSHRYVADMSFTFLHWSLIEQLKSGKLSIDQIDLEQVEHLFYNILPGGNTIIHLLHDKGELLEKIMRLAHYKDDKPELVIHVPFLQNMEEKSPIHLCVENTEYRYINMFLEYLQLYPIDHHSRAISDEYHIMIEHSLPNFIPYLESRVLQTNSIKKITKGMLKVTNKHHVCASSMWHSQQDIDQLLQPAPIEQDIKLSFLDVPGLHDFNTENGIAFFEQLAETEDMKLFETHGIKKLIEFKWPLIFKYTLIKLFIPFLIYLTLYMTLMHSMIYVGDSKDSWYSYLLQISIVVFSLYFLSIETYQMILSGFSYFMSFWNYLDYIPPVMLLIFLVFAQQGKFGNRKDEEWITIEASMQATMSLMLWLKMLYFLRIFKTTGYLVRIIIEVIVDMRHFLFILLLTFIAFGDAIYNINTSNNVEFIGGGYIGSIIYIYRMSLGDFSMDDIGSVATTYIWILFMLCTIFNLIIMLNLLIAIISESFTRINEEREQAGYQEKAAFISENLYLVPSSERNSFCLPKRYLLFAVDAEEELAEYQESVDEKLAKLKRDIFQNNKKNVKKIVEEMFEYHTQVMKTLRPDIRSVHGLSGHQTPGHGYSSSHH</sequence>
<evidence type="ECO:0000256" key="2">
    <source>
        <dbReference type="ARBA" id="ARBA00022692"/>
    </source>
</evidence>
<proteinExistence type="predicted"/>
<feature type="region of interest" description="Disordered" evidence="6">
    <location>
        <begin position="591"/>
        <end position="620"/>
    </location>
</feature>
<dbReference type="InterPro" id="IPR024862">
    <property type="entry name" value="TRPV"/>
</dbReference>
<comment type="subcellular location">
    <subcellularLocation>
        <location evidence="1">Membrane</location>
        <topology evidence="1">Multi-pass membrane protein</topology>
    </subcellularLocation>
</comment>
<reference evidence="9 10" key="1">
    <citation type="submission" date="2014-06" db="EMBL/GenBank/DDBJ databases">
        <authorList>
            <person name="Swart Estienne"/>
        </authorList>
    </citation>
    <scope>NUCLEOTIDE SEQUENCE [LARGE SCALE GENOMIC DNA]</scope>
    <source>
        <strain evidence="9 10">130c</strain>
    </source>
</reference>
<dbReference type="InterPro" id="IPR011044">
    <property type="entry name" value="Quino_amine_DH_bsu"/>
</dbReference>
<protein>
    <submittedName>
        <fullName evidence="9">Wd-40 repeat protein</fullName>
    </submittedName>
</protein>
<feature type="transmembrane region" description="Helical" evidence="7">
    <location>
        <begin position="1562"/>
        <end position="1578"/>
    </location>
</feature>
<evidence type="ECO:0000259" key="8">
    <source>
        <dbReference type="Pfam" id="PF00520"/>
    </source>
</evidence>
<feature type="transmembrane region" description="Helical" evidence="7">
    <location>
        <begin position="1598"/>
        <end position="1622"/>
    </location>
</feature>
<dbReference type="PANTHER" id="PTHR10582">
    <property type="entry name" value="TRANSIENT RECEPTOR POTENTIAL ION CHANNEL PROTEIN"/>
    <property type="match status" value="1"/>
</dbReference>
<feature type="domain" description="Ion transport" evidence="8">
    <location>
        <begin position="1397"/>
        <end position="1632"/>
    </location>
</feature>
<keyword evidence="4 7" id="KW-1133">Transmembrane helix</keyword>
<dbReference type="GO" id="GO:0005886">
    <property type="term" value="C:plasma membrane"/>
    <property type="evidence" value="ECO:0007669"/>
    <property type="project" value="TreeGrafter"/>
</dbReference>
<feature type="transmembrane region" description="Helical" evidence="7">
    <location>
        <begin position="1536"/>
        <end position="1555"/>
    </location>
</feature>
<dbReference type="SUPFAM" id="SSF50969">
    <property type="entry name" value="YVTN repeat-like/Quinoprotein amine dehydrogenase"/>
    <property type="match status" value="1"/>
</dbReference>
<dbReference type="GO" id="GO:0005216">
    <property type="term" value="F:monoatomic ion channel activity"/>
    <property type="evidence" value="ECO:0007669"/>
    <property type="project" value="InterPro"/>
</dbReference>
<keyword evidence="2 7" id="KW-0812">Transmembrane</keyword>
<evidence type="ECO:0000256" key="3">
    <source>
        <dbReference type="ARBA" id="ARBA00022737"/>
    </source>
</evidence>
<evidence type="ECO:0000256" key="1">
    <source>
        <dbReference type="ARBA" id="ARBA00004141"/>
    </source>
</evidence>
<dbReference type="InterPro" id="IPR005821">
    <property type="entry name" value="Ion_trans_dom"/>
</dbReference>
<evidence type="ECO:0000256" key="5">
    <source>
        <dbReference type="ARBA" id="ARBA00023136"/>
    </source>
</evidence>
<keyword evidence="10" id="KW-1185">Reference proteome</keyword>
<evidence type="ECO:0000313" key="10">
    <source>
        <dbReference type="Proteomes" id="UP000039865"/>
    </source>
</evidence>
<gene>
    <name evidence="9" type="primary">Contig11568.g12383</name>
    <name evidence="9" type="ORF">STYLEM_7815</name>
</gene>
<evidence type="ECO:0000313" key="9">
    <source>
        <dbReference type="EMBL" id="CDW78831.1"/>
    </source>
</evidence>
<dbReference type="Proteomes" id="UP000039865">
    <property type="component" value="Unassembled WGS sequence"/>
</dbReference>
<dbReference type="GO" id="GO:0098703">
    <property type="term" value="P:calcium ion import across plasma membrane"/>
    <property type="evidence" value="ECO:0007669"/>
    <property type="project" value="TreeGrafter"/>
</dbReference>
<feature type="transmembrane region" description="Helical" evidence="7">
    <location>
        <begin position="1426"/>
        <end position="1444"/>
    </location>
</feature>
<accession>A0A078AAD2</accession>
<dbReference type="Pfam" id="PF00520">
    <property type="entry name" value="Ion_trans"/>
    <property type="match status" value="1"/>
</dbReference>
<evidence type="ECO:0000256" key="6">
    <source>
        <dbReference type="SAM" id="MobiDB-lite"/>
    </source>
</evidence>
<dbReference type="SUPFAM" id="SSF81324">
    <property type="entry name" value="Voltage-gated potassium channels"/>
    <property type="match status" value="1"/>
</dbReference>